<keyword evidence="1" id="KW-0812">Transmembrane</keyword>
<keyword evidence="1" id="KW-0472">Membrane</keyword>
<gene>
    <name evidence="2" type="ORF">CBW57_09355</name>
</gene>
<keyword evidence="1" id="KW-1133">Transmembrane helix</keyword>
<name>A0A209A4T8_YERIN</name>
<feature type="transmembrane region" description="Helical" evidence="1">
    <location>
        <begin position="41"/>
        <end position="60"/>
    </location>
</feature>
<feature type="transmembrane region" description="Helical" evidence="1">
    <location>
        <begin position="16"/>
        <end position="35"/>
    </location>
</feature>
<evidence type="ECO:0000256" key="1">
    <source>
        <dbReference type="SAM" id="Phobius"/>
    </source>
</evidence>
<proteinExistence type="predicted"/>
<dbReference type="AlphaFoldDB" id="A0A209A4T8"/>
<dbReference type="EMBL" id="NHOI01000010">
    <property type="protein sequence ID" value="OVZ87761.1"/>
    <property type="molecule type" value="Genomic_DNA"/>
</dbReference>
<evidence type="ECO:0000313" key="2">
    <source>
        <dbReference type="EMBL" id="OVZ87761.1"/>
    </source>
</evidence>
<accession>A0A209A4T8</accession>
<reference evidence="2 3" key="1">
    <citation type="submission" date="2017-05" db="EMBL/GenBank/DDBJ databases">
        <title>Whole genome sequencing of Yersinia kristensenii.</title>
        <authorList>
            <person name="Campioni F."/>
        </authorList>
    </citation>
    <scope>NUCLEOTIDE SEQUENCE [LARGE SCALE GENOMIC DNA]</scope>
    <source>
        <strain evidence="2 3">CFSAN060536</strain>
    </source>
</reference>
<sequence>MYKWMSFIIIGEPSMAAARLSAGLLVIGGILGYMGAYWQTLSLLVAAGVALLTGIVLSAFTDRDYR</sequence>
<protein>
    <submittedName>
        <fullName evidence="2">Uncharacterized protein</fullName>
    </submittedName>
</protein>
<organism evidence="2 3">
    <name type="scientific">Yersinia intermedia</name>
    <dbReference type="NCBI Taxonomy" id="631"/>
    <lineage>
        <taxon>Bacteria</taxon>
        <taxon>Pseudomonadati</taxon>
        <taxon>Pseudomonadota</taxon>
        <taxon>Gammaproteobacteria</taxon>
        <taxon>Enterobacterales</taxon>
        <taxon>Yersiniaceae</taxon>
        <taxon>Yersinia</taxon>
    </lineage>
</organism>
<comment type="caution">
    <text evidence="2">The sequence shown here is derived from an EMBL/GenBank/DDBJ whole genome shotgun (WGS) entry which is preliminary data.</text>
</comment>
<evidence type="ECO:0000313" key="3">
    <source>
        <dbReference type="Proteomes" id="UP000196440"/>
    </source>
</evidence>
<dbReference type="Proteomes" id="UP000196440">
    <property type="component" value="Unassembled WGS sequence"/>
</dbReference>